<comment type="caution">
    <text evidence="1">The sequence shown here is derived from an EMBL/GenBank/DDBJ whole genome shotgun (WGS) entry which is preliminary data.</text>
</comment>
<evidence type="ECO:0000313" key="1">
    <source>
        <dbReference type="EMBL" id="TWU25966.1"/>
    </source>
</evidence>
<reference evidence="1 2" key="1">
    <citation type="submission" date="2019-02" db="EMBL/GenBank/DDBJ databases">
        <title>Deep-cultivation of Planctomycetes and their phenomic and genomic characterization uncovers novel biology.</title>
        <authorList>
            <person name="Wiegand S."/>
            <person name="Jogler M."/>
            <person name="Boedeker C."/>
            <person name="Pinto D."/>
            <person name="Vollmers J."/>
            <person name="Rivas-Marin E."/>
            <person name="Kohn T."/>
            <person name="Peeters S.H."/>
            <person name="Heuer A."/>
            <person name="Rast P."/>
            <person name="Oberbeckmann S."/>
            <person name="Bunk B."/>
            <person name="Jeske O."/>
            <person name="Meyerdierks A."/>
            <person name="Storesund J.E."/>
            <person name="Kallscheuer N."/>
            <person name="Luecker S."/>
            <person name="Lage O.M."/>
            <person name="Pohl T."/>
            <person name="Merkel B.J."/>
            <person name="Hornburger P."/>
            <person name="Mueller R.-W."/>
            <person name="Bruemmer F."/>
            <person name="Labrenz M."/>
            <person name="Spormann A.M."/>
            <person name="Op Den Camp H."/>
            <person name="Overmann J."/>
            <person name="Amann R."/>
            <person name="Jetten M.S.M."/>
            <person name="Mascher T."/>
            <person name="Medema M.H."/>
            <person name="Devos D.P."/>
            <person name="Kaster A.-K."/>
            <person name="Ovreas L."/>
            <person name="Rohde M."/>
            <person name="Galperin M.Y."/>
            <person name="Jogler C."/>
        </authorList>
    </citation>
    <scope>NUCLEOTIDE SEQUENCE [LARGE SCALE GENOMIC DNA]</scope>
    <source>
        <strain evidence="1 2">Pla144</strain>
    </source>
</reference>
<name>A0A5C6CSA7_9BACT</name>
<organism evidence="1 2">
    <name type="scientific">Bythopirellula polymerisocia</name>
    <dbReference type="NCBI Taxonomy" id="2528003"/>
    <lineage>
        <taxon>Bacteria</taxon>
        <taxon>Pseudomonadati</taxon>
        <taxon>Planctomycetota</taxon>
        <taxon>Planctomycetia</taxon>
        <taxon>Pirellulales</taxon>
        <taxon>Lacipirellulaceae</taxon>
        <taxon>Bythopirellula</taxon>
    </lineage>
</organism>
<keyword evidence="2" id="KW-1185">Reference proteome</keyword>
<protein>
    <submittedName>
        <fullName evidence="1">Uncharacterized protein</fullName>
    </submittedName>
</protein>
<dbReference type="EMBL" id="SJPS01000004">
    <property type="protein sequence ID" value="TWU25966.1"/>
    <property type="molecule type" value="Genomic_DNA"/>
</dbReference>
<dbReference type="Proteomes" id="UP000318437">
    <property type="component" value="Unassembled WGS sequence"/>
</dbReference>
<dbReference type="AlphaFoldDB" id="A0A5C6CSA7"/>
<dbReference type="RefSeq" id="WP_146451524.1">
    <property type="nucleotide sequence ID" value="NZ_SJPS01000004.1"/>
</dbReference>
<evidence type="ECO:0000313" key="2">
    <source>
        <dbReference type="Proteomes" id="UP000318437"/>
    </source>
</evidence>
<sequence length="215" mass="24449">MGALALGAAFAASWVLTAEYTTEQTVERTFVIDEDFTKVRKIMVRTNATKEIMTMGGTSEFVEQKWEEGTINTGAENIGEALLKTVFSADPNWKLELHGILKVRTLDDYVGREVVTLNQNVEISPNEIDSVSKLEEGSERLKGYELTTILEREEDHTRIDLKLTQKIKTHAPWFAHRIADRRVRESAAKSIEKQEQAMIQLINDNKDKSWLLPLN</sequence>
<proteinExistence type="predicted"/>
<gene>
    <name evidence="1" type="ORF">Pla144_31800</name>
</gene>
<accession>A0A5C6CSA7</accession>
<dbReference type="OrthoDB" id="273462at2"/>